<feature type="compositionally biased region" description="Low complexity" evidence="1">
    <location>
        <begin position="128"/>
        <end position="140"/>
    </location>
</feature>
<dbReference type="EMBL" id="GL378362">
    <property type="protein sequence ID" value="EFJ44702.1"/>
    <property type="molecule type" value="Genomic_DNA"/>
</dbReference>
<dbReference type="Proteomes" id="UP000001058">
    <property type="component" value="Unassembled WGS sequence"/>
</dbReference>
<feature type="region of interest" description="Disordered" evidence="1">
    <location>
        <begin position="1057"/>
        <end position="1088"/>
    </location>
</feature>
<dbReference type="GeneID" id="9624048"/>
<feature type="region of interest" description="Disordered" evidence="1">
    <location>
        <begin position="109"/>
        <end position="214"/>
    </location>
</feature>
<feature type="region of interest" description="Disordered" evidence="1">
    <location>
        <begin position="262"/>
        <end position="316"/>
    </location>
</feature>
<feature type="compositionally biased region" description="Low complexity" evidence="1">
    <location>
        <begin position="393"/>
        <end position="406"/>
    </location>
</feature>
<feature type="region of interest" description="Disordered" evidence="1">
    <location>
        <begin position="874"/>
        <end position="938"/>
    </location>
</feature>
<name>D8U6E4_VOLCA</name>
<feature type="region of interest" description="Disordered" evidence="1">
    <location>
        <begin position="1106"/>
        <end position="1139"/>
    </location>
</feature>
<evidence type="ECO:0000313" key="2">
    <source>
        <dbReference type="EMBL" id="EFJ44702.1"/>
    </source>
</evidence>
<feature type="region of interest" description="Disordered" evidence="1">
    <location>
        <begin position="576"/>
        <end position="623"/>
    </location>
</feature>
<feature type="compositionally biased region" description="Polar residues" evidence="1">
    <location>
        <begin position="874"/>
        <end position="883"/>
    </location>
</feature>
<protein>
    <submittedName>
        <fullName evidence="2">Uncharacterized protein</fullName>
    </submittedName>
</protein>
<keyword evidence="3" id="KW-1185">Reference proteome</keyword>
<feature type="region of interest" description="Disordered" evidence="1">
    <location>
        <begin position="345"/>
        <end position="406"/>
    </location>
</feature>
<dbReference type="RefSeq" id="XP_002954278.1">
    <property type="nucleotide sequence ID" value="XM_002954232.1"/>
</dbReference>
<feature type="compositionally biased region" description="Gly residues" evidence="1">
    <location>
        <begin position="298"/>
        <end position="308"/>
    </location>
</feature>
<gene>
    <name evidence="2" type="ORF">VOLCADRAFT_95024</name>
</gene>
<feature type="compositionally biased region" description="Pro residues" evidence="1">
    <location>
        <begin position="604"/>
        <end position="617"/>
    </location>
</feature>
<dbReference type="KEGG" id="vcn:VOLCADRAFT_95024"/>
<feature type="compositionally biased region" description="Low complexity" evidence="1">
    <location>
        <begin position="894"/>
        <end position="907"/>
    </location>
</feature>
<proteinExistence type="predicted"/>
<sequence>MATDDAVSLLRTLKAAGEKTGAVEAEGALHLRRNSRRTMDGIHDTIGLLQASPSFNLPAAKYLSSASPTAPGGGGGGAASTLSSSSALLNLNYGNSILIPIASSPVHTTTTNGNGNGNNGNGGSLPVITSTASSPIASPARLSVRPPPTLTSLPSPTNSSPGGSGAAAAAAAGGSSGGPPSPPCLGPPHLNSVHTRRSLHTHSSNGSPYDALQLPYSHGSPLPLLFDPPVSLPPSAAAAAAAAPAASGVGVPLGVPGVAGGPGSPGTRLVQLSTSAAPPSPPSAASSSLPAIATVGSSSGGSGVGGGSSSPLSAPMPSLLLPSTSLRSVGGRNGPVGGLLVAAAGGSGSGSGSSSASPLKSQPAAGGSLSSGISSTPAGRLANPTTPRNGADLAPTASCSSSSSVPLPLAPGAAQAALQSQLAAAAAAAAAGQQRGGRPSSARSMAGSSFVMAVPEGLNGTAFKSAAKHDGHVVTSRPSVSSARGVSGAGPGGAVVIVGGSAASLPCVVHPRDSRSSDPGTCGPVTVTAAAAVPPGGTAAAPSGAAEFGFPTAAEPPLAGRQSLAPLTSAALQAVRANTPPASSPWPLNSPSSPPQLNLRAPRPEPLPQRPEPPPAQLPTAAAAAAAVAAAALPEPLQPRTESLPPLAEPLPSLAATGSVAAASGSVAGPLPLKAIPLGRAGTLAPLTFPEEVLTTAPGPVAESSLDPRTPDLDPAALFGPNPGSGFGAGSRSGSGFMELTVRSMAMKMASTGAASGAVAIGGEGFSVQSSVRQRLQTDPLRFHPPASAAGAVRRHSGGSTPYLDPLEATPRLVLGGASVGPPLRTGRALSSAAASGGGDALWAPSQNILPHLVSRVSGSGAVSGGNGSRLCFSPSSTAATPQPATPGFDLPASRLRSNSSGSGSSRIAEGGPPSKQTPSETLPPPPPLPRHSSQRAPGGLQSVYLQALAAAAGLDGSGDAAVPPLRRQRSLSESGCSAFLASSAAAAAAAAADSGFVGLPLEGGLSVLGDMMSLARAGRYHNVRYSSGLVDGFQPNNSTISDHSCKAATEIAAGGPQGFVRQYDDDDNDDNDGDVSSEQNDNRRHRHHERDAGAVLEVAMQASERGLASGSGSGGFGAEVSPGTGGAHFTHGPSCGNRLSPESVEVMLAWGS</sequence>
<feature type="compositionally biased region" description="Gly residues" evidence="1">
    <location>
        <begin position="114"/>
        <end position="123"/>
    </location>
</feature>
<dbReference type="InParanoid" id="D8U6E4"/>
<organism evidence="3">
    <name type="scientific">Volvox carteri f. nagariensis</name>
    <dbReference type="NCBI Taxonomy" id="3068"/>
    <lineage>
        <taxon>Eukaryota</taxon>
        <taxon>Viridiplantae</taxon>
        <taxon>Chlorophyta</taxon>
        <taxon>core chlorophytes</taxon>
        <taxon>Chlorophyceae</taxon>
        <taxon>CS clade</taxon>
        <taxon>Chlamydomonadales</taxon>
        <taxon>Volvocaceae</taxon>
        <taxon>Volvox</taxon>
    </lineage>
</organism>
<evidence type="ECO:0000256" key="1">
    <source>
        <dbReference type="SAM" id="MobiDB-lite"/>
    </source>
</evidence>
<evidence type="ECO:0000313" key="3">
    <source>
        <dbReference type="Proteomes" id="UP000001058"/>
    </source>
</evidence>
<feature type="compositionally biased region" description="Acidic residues" evidence="1">
    <location>
        <begin position="1065"/>
        <end position="1076"/>
    </location>
</feature>
<feature type="compositionally biased region" description="Low complexity" evidence="1">
    <location>
        <begin position="352"/>
        <end position="375"/>
    </location>
</feature>
<feature type="compositionally biased region" description="Low complexity" evidence="1">
    <location>
        <begin position="150"/>
        <end position="173"/>
    </location>
</feature>
<reference evidence="2 3" key="1">
    <citation type="journal article" date="2010" name="Science">
        <title>Genomic analysis of organismal complexity in the multicellular green alga Volvox carteri.</title>
        <authorList>
            <person name="Prochnik S.E."/>
            <person name="Umen J."/>
            <person name="Nedelcu A.M."/>
            <person name="Hallmann A."/>
            <person name="Miller S.M."/>
            <person name="Nishii I."/>
            <person name="Ferris P."/>
            <person name="Kuo A."/>
            <person name="Mitros T."/>
            <person name="Fritz-Laylin L.K."/>
            <person name="Hellsten U."/>
            <person name="Chapman J."/>
            <person name="Simakov O."/>
            <person name="Rensing S.A."/>
            <person name="Terry A."/>
            <person name="Pangilinan J."/>
            <person name="Kapitonov V."/>
            <person name="Jurka J."/>
            <person name="Salamov A."/>
            <person name="Shapiro H."/>
            <person name="Schmutz J."/>
            <person name="Grimwood J."/>
            <person name="Lindquist E."/>
            <person name="Lucas S."/>
            <person name="Grigoriev I.V."/>
            <person name="Schmitt R."/>
            <person name="Kirk D."/>
            <person name="Rokhsar D.S."/>
        </authorList>
    </citation>
    <scope>NUCLEOTIDE SEQUENCE [LARGE SCALE GENOMIC DNA]</scope>
    <source>
        <strain evidence="3">f. Nagariensis / Eve</strain>
    </source>
</reference>
<accession>D8U6E4</accession>
<dbReference type="AlphaFoldDB" id="D8U6E4"/>
<dbReference type="OrthoDB" id="552717at2759"/>
<feature type="compositionally biased region" description="Low complexity" evidence="1">
    <location>
        <begin position="272"/>
        <end position="291"/>
    </location>
</feature>